<name>A0AAE3KUQ0_9BACT</name>
<dbReference type="EMBL" id="RJUF01000180">
    <property type="protein sequence ID" value="MCP9765174.1"/>
    <property type="molecule type" value="Genomic_DNA"/>
</dbReference>
<keyword evidence="3" id="KW-1185">Reference proteome</keyword>
<keyword evidence="1" id="KW-0472">Membrane</keyword>
<dbReference type="Proteomes" id="UP001204144">
    <property type="component" value="Unassembled WGS sequence"/>
</dbReference>
<keyword evidence="1" id="KW-0812">Transmembrane</keyword>
<evidence type="ECO:0000313" key="3">
    <source>
        <dbReference type="Proteomes" id="UP001204144"/>
    </source>
</evidence>
<proteinExistence type="predicted"/>
<evidence type="ECO:0000313" key="2">
    <source>
        <dbReference type="EMBL" id="MCP9765174.1"/>
    </source>
</evidence>
<dbReference type="AlphaFoldDB" id="A0AAE3KUQ0"/>
<evidence type="ECO:0000256" key="1">
    <source>
        <dbReference type="SAM" id="Phobius"/>
    </source>
</evidence>
<keyword evidence="1" id="KW-1133">Transmembrane helix</keyword>
<organism evidence="2 3">
    <name type="scientific">Lacihabitans soyangensis</name>
    <dbReference type="NCBI Taxonomy" id="869394"/>
    <lineage>
        <taxon>Bacteria</taxon>
        <taxon>Pseudomonadati</taxon>
        <taxon>Bacteroidota</taxon>
        <taxon>Cytophagia</taxon>
        <taxon>Cytophagales</taxon>
        <taxon>Leadbetterellaceae</taxon>
        <taxon>Lacihabitans</taxon>
    </lineage>
</organism>
<feature type="transmembrane region" description="Helical" evidence="1">
    <location>
        <begin position="64"/>
        <end position="87"/>
    </location>
</feature>
<sequence>MPNLKDYNDHTLAQVIEFQIALDVHFLEKTAYPSILNTIQPFINTYSADTMQKKPRQKYGVRKILQLIASPKFKSVTIYIINIWFFLFEV</sequence>
<accession>A0AAE3KUQ0</accession>
<comment type="caution">
    <text evidence="2">The sequence shown here is derived from an EMBL/GenBank/DDBJ whole genome shotgun (WGS) entry which is preliminary data.</text>
</comment>
<reference evidence="2 3" key="1">
    <citation type="submission" date="2018-11" db="EMBL/GenBank/DDBJ databases">
        <title>Novel bacteria species description.</title>
        <authorList>
            <person name="Han J.-H."/>
        </authorList>
    </citation>
    <scope>NUCLEOTIDE SEQUENCE [LARGE SCALE GENOMIC DNA]</scope>
    <source>
        <strain evidence="2 3">KCTC23259</strain>
    </source>
</reference>
<protein>
    <submittedName>
        <fullName evidence="2">Uncharacterized protein</fullName>
    </submittedName>
</protein>
<gene>
    <name evidence="2" type="ORF">EGI31_19745</name>
</gene>